<sequence>MRILVLGTGPGAANARRLAHERGLRLARHALDSVTYIVADDTVNPRDPKLVAARALGVHVVPDTEFVNQPEQWPAPRDAADSAVAPMGHHGGRPSGHHPRSPHGHPRSPQVQQAMDSLFKAINNADPTAIREALRQFGSILWALSPLLTGGLSAPIIFGHAAAKLKSVVAGIAAFLYAGMAIAYITLFAMDAQKLDDGQFANVNPLAMISLFALMLGGTAHAFMIRNKMFPRAEGDDTPRRVIPADDAEARVLARRERRARARRLLADDPAMADELGIGRPDLDLGYDDGGLVDVNHAPAEILATMRGVDAKTAERIVTMRELSGPFASVAELVVRADLDPDAVRLVEEYAVFG</sequence>
<feature type="transmembrane region" description="Helical" evidence="2">
    <location>
        <begin position="140"/>
        <end position="161"/>
    </location>
</feature>
<comment type="caution">
    <text evidence="3">The sequence shown here is derived from an EMBL/GenBank/DDBJ whole genome shotgun (WGS) entry which is preliminary data.</text>
</comment>
<dbReference type="SUPFAM" id="SSF47781">
    <property type="entry name" value="RuvA domain 2-like"/>
    <property type="match status" value="1"/>
</dbReference>
<accession>A0A841F8F6</accession>
<evidence type="ECO:0008006" key="5">
    <source>
        <dbReference type="Google" id="ProtNLM"/>
    </source>
</evidence>
<feature type="transmembrane region" description="Helical" evidence="2">
    <location>
        <begin position="207"/>
        <end position="225"/>
    </location>
</feature>
<feature type="region of interest" description="Disordered" evidence="1">
    <location>
        <begin position="67"/>
        <end position="111"/>
    </location>
</feature>
<dbReference type="EMBL" id="JACHGT010000002">
    <property type="protein sequence ID" value="MBB6033361.1"/>
    <property type="molecule type" value="Genomic_DNA"/>
</dbReference>
<keyword evidence="2" id="KW-0812">Transmembrane</keyword>
<evidence type="ECO:0000313" key="4">
    <source>
        <dbReference type="Proteomes" id="UP000548476"/>
    </source>
</evidence>
<feature type="transmembrane region" description="Helical" evidence="2">
    <location>
        <begin position="168"/>
        <end position="187"/>
    </location>
</feature>
<reference evidence="3 4" key="1">
    <citation type="submission" date="2020-08" db="EMBL/GenBank/DDBJ databases">
        <title>Genomic Encyclopedia of Type Strains, Phase IV (KMG-IV): sequencing the most valuable type-strain genomes for metagenomic binning, comparative biology and taxonomic classification.</title>
        <authorList>
            <person name="Goeker M."/>
        </authorList>
    </citation>
    <scope>NUCLEOTIDE SEQUENCE [LARGE SCALE GENOMIC DNA]</scope>
    <source>
        <strain evidence="3 4">YIM 65646</strain>
    </source>
</reference>
<evidence type="ECO:0000256" key="2">
    <source>
        <dbReference type="SAM" id="Phobius"/>
    </source>
</evidence>
<organism evidence="3 4">
    <name type="scientific">Phytomonospora endophytica</name>
    <dbReference type="NCBI Taxonomy" id="714109"/>
    <lineage>
        <taxon>Bacteria</taxon>
        <taxon>Bacillati</taxon>
        <taxon>Actinomycetota</taxon>
        <taxon>Actinomycetes</taxon>
        <taxon>Micromonosporales</taxon>
        <taxon>Micromonosporaceae</taxon>
        <taxon>Phytomonospora</taxon>
    </lineage>
</organism>
<proteinExistence type="predicted"/>
<feature type="compositionally biased region" description="Basic residues" evidence="1">
    <location>
        <begin position="90"/>
        <end position="106"/>
    </location>
</feature>
<evidence type="ECO:0000256" key="1">
    <source>
        <dbReference type="SAM" id="MobiDB-lite"/>
    </source>
</evidence>
<dbReference type="Proteomes" id="UP000548476">
    <property type="component" value="Unassembled WGS sequence"/>
</dbReference>
<protein>
    <recommendedName>
        <fullName evidence="5">Helix-hairpin-helix domain-containing protein</fullName>
    </recommendedName>
</protein>
<keyword evidence="2" id="KW-0472">Membrane</keyword>
<evidence type="ECO:0000313" key="3">
    <source>
        <dbReference type="EMBL" id="MBB6033361.1"/>
    </source>
</evidence>
<name>A0A841F8F6_9ACTN</name>
<keyword evidence="4" id="KW-1185">Reference proteome</keyword>
<keyword evidence="2" id="KW-1133">Transmembrane helix</keyword>
<dbReference type="InterPro" id="IPR010994">
    <property type="entry name" value="RuvA_2-like"/>
</dbReference>
<dbReference type="AlphaFoldDB" id="A0A841F8F6"/>
<dbReference type="Gene3D" id="1.10.150.280">
    <property type="entry name" value="AF1531-like domain"/>
    <property type="match status" value="1"/>
</dbReference>
<dbReference type="RefSeq" id="WP_184786227.1">
    <property type="nucleotide sequence ID" value="NZ_BONT01000099.1"/>
</dbReference>
<dbReference type="Pfam" id="PF12836">
    <property type="entry name" value="HHH_3"/>
    <property type="match status" value="1"/>
</dbReference>
<gene>
    <name evidence="3" type="ORF">HNR73_001208</name>
</gene>